<feature type="compositionally biased region" description="Basic and acidic residues" evidence="6">
    <location>
        <begin position="362"/>
        <end position="371"/>
    </location>
</feature>
<protein>
    <submittedName>
        <fullName evidence="9">Uncharacterized protein LOC111441730</fullName>
    </submittedName>
</protein>
<dbReference type="InterPro" id="IPR055414">
    <property type="entry name" value="LRR_R13L4/SHOC2-like"/>
</dbReference>
<dbReference type="Gene3D" id="3.80.10.10">
    <property type="entry name" value="Ribonuclease Inhibitor"/>
    <property type="match status" value="4"/>
</dbReference>
<feature type="compositionally biased region" description="Basic and acidic residues" evidence="6">
    <location>
        <begin position="3495"/>
        <end position="3518"/>
    </location>
</feature>
<evidence type="ECO:0000259" key="7">
    <source>
        <dbReference type="SMART" id="SM00382"/>
    </source>
</evidence>
<dbReference type="Pfam" id="PF23559">
    <property type="entry name" value="WHD_DRP"/>
    <property type="match status" value="3"/>
</dbReference>
<keyword evidence="2" id="KW-0547">Nucleotide-binding</keyword>
<feature type="region of interest" description="Disordered" evidence="6">
    <location>
        <begin position="1340"/>
        <end position="1514"/>
    </location>
</feature>
<accession>A0A6J1F290</accession>
<proteinExistence type="predicted"/>
<feature type="domain" description="AAA+ ATPase" evidence="7">
    <location>
        <begin position="685"/>
        <end position="853"/>
    </location>
</feature>
<keyword evidence="8" id="KW-1185">Reference proteome</keyword>
<evidence type="ECO:0000256" key="6">
    <source>
        <dbReference type="SAM" id="MobiDB-lite"/>
    </source>
</evidence>
<keyword evidence="4" id="KW-0067">ATP-binding</keyword>
<dbReference type="InterPro" id="IPR058922">
    <property type="entry name" value="WHD_DRP"/>
</dbReference>
<feature type="domain" description="AAA+ ATPase" evidence="7">
    <location>
        <begin position="1812"/>
        <end position="1957"/>
    </location>
</feature>
<sequence>MHRQVQGAKGLILMQLLEEIPTSIDTLKHLRYLDLRGSRRLKRLPESICKLQSLQTLILALCSELEELPKDIGNLISLRFLWIQTKQASLGKDGIGSLTSLRFLAIGGSKNLTRLFDDIDRLNLLQTLIIYDCLKWTISLELLRFKKLILRGLPAFAIFPTWLNRFDSDLEVLEVGEFPTLRILPFWLPNLWELRILGISNCPRLEGRMPLYMNNCDKMEELRITFCGMFGKNAMNESNHEEWGISHISTIYVDAKRLNPRVTSIDEHEAAGGAEVRHGVDNDEQESDAQHVGFNNDAGVKSKQDGIGSDIHESIGARQDNGAAEDGRVGAGQTGQGEHDRATNDDHLEANIGSDIGTGRPLKPEHDKANNDSHVGTGQTVGEKVDEVGDDRLVGTERTLGEEQVDPNVGTRHIVRAKQDVITDESHPGAKLGRANENGDAAVDRAGSEQTMVARAVQNRGQTLNTGVNVGYLTMAGLLDIVAGNLLGRIVKAADRPDFRHIRSELRNLETTVSNLKPRLRDAEEKQASDAELYDLLKRLKHAFSVADDLLEELECEYLKWRVQNRKNDVDKKGCQFFSCFSSNFFVSATKTAAKINEITKTLDTIEETMSEFSLVEDENEHIKRLKSEMSLRTSITGLQVFSRLLHLKKEAILSDNFDYIVGRDEAKQSIIDELLKDEDDEQKSRLILSIHGDGGMGKTALAKLVYNAHQVFDHFDKRMWICVSEDFDVRRIRREVLSSATGEKVSDLLTDCRLLIRLKRSFAGRKLLLVLDDFGALDPDRVSELEKLVKMGANGSKIMITTRSEQTVQDSATYKVEKLDEEKSMVLFEQKFGSKNLTENMTRIHSELKKELVPKCGGLPLAIKSLAGLLSSEASDGVEWLDVKALREKLKQEEVKEGGCVLRALRLSYGLMPSYLKPCFLCFSLLPKDYVFYSFEIIQLWMAQGILHSDSQDPEDVGEQYFKELWSRGLLEDVEEHALGYWFKIHSLVHDLAVQQASEEQQDLEFLHHLSFVDCNNKDLPRPKYDKICVLSIPVGGDVEPKINGVPLLKCITKFRELRILYLCNSSLEEIPTSIDALKHLRYLDLRGSRRLKRLPESICKLQSLQTLILAFCSELEELPKDIGNLISLRFLWIQTKQASLGKDGIGSLTSLRFLAIGGSKNLTHLFDDIDRLNLLQTLIIYDCKSLLTLPKGLESLSTLCNMALWGCERLRFPISVDFLHFKKLILRGLPAIATLPKWIEHLCDDLEVLEFGEFPMLRVFPVWLSDFWDLRLLGISNCPRLPGFLPDLDSCENMEELRVTFCGSFSQKVVEEINHQNQNLSQISTIYVDSKKVKPRVVSADEHKASGGAEQPEEVSGVHKSDADHVGSNTDVHESDAQHVGFNNNAGVKPKQDGIGSDTHESSGVRQDNGAAVNGRVGAGQTGEGEHDRATNDDHHEANIGNDIGTGQQAKNDSHAGTGQTVGDKAVGAEQVDPNAGTRHILRTKHDGETEDSHVGAKQTAETKKDLAGDDGDINAGQIEGANLGGANENGDGEVCLGDNDDAGAKQGMVVTLEDTKKELKSKTNGGLKGASADWEINRVHSISDARNILYYVHEVQRTLAMAGLVDSVAGNLLGRIIEAARRPELRHIRSELGNLETTVSNLKPGLRDAEEKQASDRKLYELLKNLGNVFSKADDLLEELECEYLKWRVQNRKNDVDEKECQFSSLFSSDFSVSAYKSAIKNITEELCTIEETMSEILLIEDENEHIKRFKSEMTLRTSITGSQAFSRLLRLKKEAVLSDNVDSIIGRDEAKKSIIDELLKDEDDKQKSRRILSIHGDGGMGKTTLARLVYNDHKVFDHFDKRMWVCVSEDYDVQRIRREILSSATGEKVNDVLTEKRVQIRLNGNFVGRKLLLVLDDFGALDPGRVSEVEKLVEMGANGTKIMITTRSEQTLQDAATHKVQKLDEEQSMVLLKQTFGIKKFEIMTEFQSELEELVSKCGGVPLAIKSLAGLLSLEASYGVELLNLQALIEKWKQEEVKGGGCVFHALKLSYYLLPSYLKPCFLCLSLLPKDYVFFSFELIQLWMAQGLLHSGSKDPEAVGEQYFNELRSRSLLEDVEEHTLGYWFKLHSLVHELAVQQASMEHQNLEILHQLSFVDCNNKDLPQPSNDKVHFLSVPEGGGAEPKINGVPFVKCITEFRQLRVLYLCNSSLEEIPTSIDTLKCLRYLDLRGSRRLKRLPESICKLQILQTLILAFCSEFEELPRNIKNMINLRFLWIQTKQVRLGKDGVGSLTSLRFLAIGGSENLTCLFEDNDQLNSLQTLIIYDCKSLLTFPKGLESSSTLCNMAIWGCERQLLTDSLESLRLKKLILRGLPFFATLPNWIQSSEVDLEVLEVGELPRLRALPLWLEDLWELRILGISNCPRCVGPSFPSLSDCIKMEELRITSCRRLSDIVKQSGDKSWVISHIPSIYVDTKKFKPGVAATGQAGQPVAPKNLYLGLDLSPLCGQEQCLKPDLRDKRNISSKDVKEGRSVHVYSARAITIANKMKINGKNQRMTSLLVHEQRMNGRGGNGQALNETIKDRIDGRGGDQFMKFFEEKVGLSSHGGRVLDAKEVLYFVHEERRQNQFVLASFCKAKGKSLEMAGILDGVAGNLIGRIIEAASRPEFRHIRRELRNLETNVSNLKPGLRDAEEKQASDGKLYGLLNQLMNEFSKADDLLDELECEYLKWRGQNQKNDVDEKGCQFSSCFSSNFFVPSTKTTDKMNGITKTLDTIAETMSGFSLIEDETNHIKRLKSEMTLRTSITGSQAFSRLLHLKKEAILSNNVASIIGRDEAKQSIIDELLKDEDDKQKSRRVLSVHGDGGMGKTTLARLVYNDHKVFDHFDKRMWVCVSEDYDVQRIGREMLSSATGEKVNDVLTEKRVQIRLNGNFVGRKLLLVLDDFGDLDPGRVSEVEKLVEMGANGSKIMITTRSEKTLQDAATHKVEKLDEEQSMALFKQTFGIKKFESMTEFQSKLKELLSKCGGIPLAIKFLAGLLSSEVSGGVESLNLQALFEKWKQEEVKEGGCVLHVLRLSCDLMPSYLKPCFLCISLLPKDNVFYSFELIQLWMAQGLLHSDSKDPESVGEQYFNELWSRGLLEDVEEHTLGYWFKIHSLVHDLAVQQASKEQQNVESLHQLSFVDCNNNDFPLLTCDNFCVLSNPVGGGVEPKINGVPLFKCITKFKQLRVLYLCKSSLEEIPTSIDTLKHLRYLDLRGSRRLKRLPESICKLQILQTLILAFCSEFEELPRNIKNMISLRFLWIQTKQARLGKDGIGSLTSLRFLAIGGSENLTRLFEDIDRLSSLQTLIIYDCKSLITLPKNLGNSRKLCNMALWGCERLRLTFPMEIIRLKKLILRGLPALTNLPMWIYYSGVDLEVLEVGELPSLRALPFWVEDLLELRILGISNCPMLAGSMLPILQNWDKMKELRITFCGLLSKQVLKEANQPEFDTSCIFTIYVDSKIIKLPVASKDKDKADVEAKQTKEVNNDERKSDAHQTRLNNTAGEVSKQARTEVARQEEHDRAMNDDHHEAKNNGQALKAQQHKGNNDPRFGTEQPLKAEDCKVKDTDGRVRTVPIMDVNSSPSNT</sequence>
<dbReference type="RefSeq" id="XP_022934596.1">
    <property type="nucleotide sequence ID" value="XM_023078828.1"/>
</dbReference>
<dbReference type="InterPro" id="IPR042197">
    <property type="entry name" value="Apaf_helical"/>
</dbReference>
<evidence type="ECO:0000256" key="4">
    <source>
        <dbReference type="ARBA" id="ARBA00022840"/>
    </source>
</evidence>
<dbReference type="GO" id="GO:0043531">
    <property type="term" value="F:ADP binding"/>
    <property type="evidence" value="ECO:0007669"/>
    <property type="project" value="InterPro"/>
</dbReference>
<dbReference type="Gene3D" id="1.10.8.430">
    <property type="entry name" value="Helical domain of apoptotic protease-activating factors"/>
    <property type="match status" value="3"/>
</dbReference>
<evidence type="ECO:0000256" key="2">
    <source>
        <dbReference type="ARBA" id="ARBA00022741"/>
    </source>
</evidence>
<evidence type="ECO:0000256" key="5">
    <source>
        <dbReference type="SAM" id="Coils"/>
    </source>
</evidence>
<dbReference type="GeneID" id="111441730"/>
<dbReference type="PANTHER" id="PTHR36766:SF61">
    <property type="entry name" value="NB-ARC DOMAIN DISEASE RESISTANCE PROTEIN"/>
    <property type="match status" value="1"/>
</dbReference>
<evidence type="ECO:0000313" key="9">
    <source>
        <dbReference type="RefSeq" id="XP_022934596.1"/>
    </source>
</evidence>
<dbReference type="InterPro" id="IPR032675">
    <property type="entry name" value="LRR_dom_sf"/>
</dbReference>
<feature type="region of interest" description="Disordered" evidence="6">
    <location>
        <begin position="3495"/>
        <end position="3608"/>
    </location>
</feature>
<reference evidence="9" key="1">
    <citation type="submission" date="2025-08" db="UniProtKB">
        <authorList>
            <consortium name="RefSeq"/>
        </authorList>
    </citation>
    <scope>IDENTIFICATION</scope>
    <source>
        <tissue evidence="9">Young leaves</tissue>
    </source>
</reference>
<dbReference type="KEGG" id="cmos:111441730"/>
<dbReference type="SUPFAM" id="SSF52058">
    <property type="entry name" value="L domain-like"/>
    <property type="match status" value="4"/>
</dbReference>
<feature type="compositionally biased region" description="Basic and acidic residues" evidence="6">
    <location>
        <begin position="3530"/>
        <end position="3554"/>
    </location>
</feature>
<dbReference type="Proteomes" id="UP000504609">
    <property type="component" value="Unplaced"/>
</dbReference>
<dbReference type="InterPro" id="IPR036388">
    <property type="entry name" value="WH-like_DNA-bd_sf"/>
</dbReference>
<dbReference type="PANTHER" id="PTHR36766">
    <property type="entry name" value="PLANT BROAD-SPECTRUM MILDEW RESISTANCE PROTEIN RPW8"/>
    <property type="match status" value="1"/>
</dbReference>
<dbReference type="InterPro" id="IPR041118">
    <property type="entry name" value="Rx_N"/>
</dbReference>
<dbReference type="GO" id="GO:0051707">
    <property type="term" value="P:response to other organism"/>
    <property type="evidence" value="ECO:0007669"/>
    <property type="project" value="UniProtKB-ARBA"/>
</dbReference>
<dbReference type="Gene3D" id="3.40.50.300">
    <property type="entry name" value="P-loop containing nucleotide triphosphate hydrolases"/>
    <property type="match status" value="3"/>
</dbReference>
<dbReference type="Pfam" id="PF00931">
    <property type="entry name" value="NB-ARC"/>
    <property type="match status" value="3"/>
</dbReference>
<dbReference type="PRINTS" id="PR00364">
    <property type="entry name" value="DISEASERSIST"/>
</dbReference>
<feature type="compositionally biased region" description="Basic and acidic residues" evidence="6">
    <location>
        <begin position="1358"/>
        <end position="1379"/>
    </location>
</feature>
<keyword evidence="3" id="KW-0611">Plant defense</keyword>
<evidence type="ECO:0000313" key="8">
    <source>
        <dbReference type="Proteomes" id="UP000504609"/>
    </source>
</evidence>
<dbReference type="InterPro" id="IPR027417">
    <property type="entry name" value="P-loop_NTPase"/>
</dbReference>
<name>A0A6J1F290_CUCMO</name>
<feature type="region of interest" description="Disordered" evidence="6">
    <location>
        <begin position="318"/>
        <end position="390"/>
    </location>
</feature>
<feature type="compositionally biased region" description="Basic and acidic residues" evidence="6">
    <location>
        <begin position="1486"/>
        <end position="1510"/>
    </location>
</feature>
<dbReference type="SUPFAM" id="SSF52540">
    <property type="entry name" value="P-loop containing nucleoside triphosphate hydrolases"/>
    <property type="match status" value="3"/>
</dbReference>
<dbReference type="GO" id="GO:0005524">
    <property type="term" value="F:ATP binding"/>
    <property type="evidence" value="ECO:0007669"/>
    <property type="project" value="UniProtKB-KW"/>
</dbReference>
<feature type="compositionally biased region" description="Basic and acidic residues" evidence="6">
    <location>
        <begin position="1426"/>
        <end position="1440"/>
    </location>
</feature>
<dbReference type="InterPro" id="IPR002182">
    <property type="entry name" value="NB-ARC"/>
</dbReference>
<keyword evidence="5" id="KW-0175">Coiled coil</keyword>
<feature type="compositionally biased region" description="Basic and acidic residues" evidence="6">
    <location>
        <begin position="337"/>
        <end position="349"/>
    </location>
</feature>
<dbReference type="Pfam" id="PF18052">
    <property type="entry name" value="Rx_N"/>
    <property type="match status" value="3"/>
</dbReference>
<feature type="domain" description="AAA+ ATPase" evidence="7">
    <location>
        <begin position="2836"/>
        <end position="2974"/>
    </location>
</feature>
<dbReference type="SMART" id="SM00382">
    <property type="entry name" value="AAA"/>
    <property type="match status" value="3"/>
</dbReference>
<feature type="coiled-coil region" evidence="5">
    <location>
        <begin position="506"/>
        <end position="557"/>
    </location>
</feature>
<dbReference type="Gene3D" id="1.10.10.10">
    <property type="entry name" value="Winged helix-like DNA-binding domain superfamily/Winged helix DNA-binding domain"/>
    <property type="match status" value="3"/>
</dbReference>
<keyword evidence="1" id="KW-0677">Repeat</keyword>
<evidence type="ECO:0000256" key="1">
    <source>
        <dbReference type="ARBA" id="ARBA00022737"/>
    </source>
</evidence>
<gene>
    <name evidence="9" type="primary">LOC111441730</name>
</gene>
<dbReference type="Pfam" id="PF23598">
    <property type="entry name" value="LRR_14"/>
    <property type="match status" value="4"/>
</dbReference>
<feature type="compositionally biased region" description="Basic and acidic residues" evidence="6">
    <location>
        <begin position="3579"/>
        <end position="3593"/>
    </location>
</feature>
<feature type="compositionally biased region" description="Polar residues" evidence="6">
    <location>
        <begin position="1447"/>
        <end position="1463"/>
    </location>
</feature>
<dbReference type="InterPro" id="IPR003593">
    <property type="entry name" value="AAA+_ATPase"/>
</dbReference>
<dbReference type="GO" id="GO:0006952">
    <property type="term" value="P:defense response"/>
    <property type="evidence" value="ECO:0007669"/>
    <property type="project" value="UniProtKB-KW"/>
</dbReference>
<evidence type="ECO:0000256" key="3">
    <source>
        <dbReference type="ARBA" id="ARBA00022821"/>
    </source>
</evidence>
<organism evidence="8 9">
    <name type="scientific">Cucurbita moschata</name>
    <name type="common">Winter crookneck squash</name>
    <name type="synonym">Cucurbita pepo var. moschata</name>
    <dbReference type="NCBI Taxonomy" id="3662"/>
    <lineage>
        <taxon>Eukaryota</taxon>
        <taxon>Viridiplantae</taxon>
        <taxon>Streptophyta</taxon>
        <taxon>Embryophyta</taxon>
        <taxon>Tracheophyta</taxon>
        <taxon>Spermatophyta</taxon>
        <taxon>Magnoliopsida</taxon>
        <taxon>eudicotyledons</taxon>
        <taxon>Gunneridae</taxon>
        <taxon>Pentapetalae</taxon>
        <taxon>rosids</taxon>
        <taxon>fabids</taxon>
        <taxon>Cucurbitales</taxon>
        <taxon>Cucurbitaceae</taxon>
        <taxon>Cucurbiteae</taxon>
        <taxon>Cucurbita</taxon>
    </lineage>
</organism>